<dbReference type="InterPro" id="IPR028994">
    <property type="entry name" value="Integrin_alpha_N"/>
</dbReference>
<dbReference type="EMBL" id="JAJEQM010000016">
    <property type="protein sequence ID" value="MCC2211327.1"/>
    <property type="molecule type" value="Genomic_DNA"/>
</dbReference>
<name>A0AAE3JAC3_9FIRM</name>
<protein>
    <submittedName>
        <fullName evidence="4">Ig-like domain-containing protein</fullName>
    </submittedName>
</protein>
<dbReference type="Pfam" id="PF18370">
    <property type="entry name" value="RGI_lyase"/>
    <property type="match status" value="1"/>
</dbReference>
<sequence>MNRKVISAAVAVAMTATMGSFALPANAAEVKTPQYQTNARQMEKLNRGLIAVKTTADTRGQAVNGVYLSWRLLGDESLENQAFDIYKNGTKIHTTGVHDATNWIDTSGTASDKYKVVKAGEDASKETEVTPTSNNNCAKSNEVGNGNSEKNSFTYVDIPISRPDPVERMGDGKISNYYNVDKSHEGGANDASVGDLDGDGDYEIVLKWDPTDSKDSAGADFTGNAYIDAYKIDPNNDGYMWRIDLGKNVTSGAHYTQFLVYDFDGDGKSEVAMKTAPGTVDGTGHYVTEVGDTDEIRNTDNTKSYIGTSGRLKGKNPFTQYLTIFDGETGAALYTTDYIPYDAAEDQYWGDGKAKYNRSERYLAAVAYLDGIHPSIVMCRGYYHDSVIRAYTWDGTELTMQWEHKGKKSASSTTLYGQGNHNLSVGDIDNDGKDEIVYGSAALDDDGKTVLGNTGLGHGDAMHMSDFNNDGTQEVFSVKEEEFKKYAEDLRVASTGKHFWGSGKLTTSSDNGRGVMDNIDDSYAKEHSNALAIGWSSGIANAHDLNGDDVAAKPAGAGSGTFDNFLVYWDGDLSRELLDANIIQKYYAATGTTKRFYGPSDGYTLTGGSTNNYSKRNPSLVADIWGDWREEIIMPVNKGSATDQAYLRIYTSTMPTDYRITTLMHDCQYRLSVAWQNVGYNQPTHASYYIGSVALATDESGNTLNYLAPAVPYTKVTYSAPEQVAVTGMTLEKKSIEVEKGKTETINAIITPENATRKGITWTSSDTNVATVTNGVVKGISAGTATITATTKDGNFTDTCEVTVMQNAVTGIRISEKLIDLGMGYKKQITATVMPDDATDKSVEWTSENPEIATVSDNGTITGKSYGRTVVTATTTDGGYTAKCVVRVKPIDVFDATGNNEFVSENTDANTAFTGSANSAVISQTGASDGAEAHKDFEVYDSGKVELEYRLTTGGVKVDGSNWNWTGHEYTMGMKLLDSEGNNIVNVYQPYTTKAQNLMAQTSVDSAATAVTASGSGWSNSGNVVGNIQGSSKRWKVKVTLDYDNDNCTVKVTGTDGTWGNDDGVIQKTFALKGAKFKTLSLYTQKDSDSATLTASPKIENLVYSKSTTVSGVTEELYNKGGDSKFTDSDITDWTQTGTDTATLTLDSDNNRILYNPEKPGAEYSAEKTFAVKDNAIVTYDVDWYFGSAVGRDGNFEYLQIGNIRLGWTNGYKMFLSTDGGATWLDSDSDGTNDSIFNGANQTYTKNVKVTVNTATGVASLWFDGTKVDDYTTENAANAVKFGFTRAGAAPNWAVPNGIDRIKVSQFVQGEEPLEFSEVKVSGKDDKTATVTYAVVDEDVDDISLIGALYDKDGKLVEIKTVPVANVEKGKYLNSEIVFENSIKEKNLKVFMWNSLGSMTALCENAQ</sequence>
<dbReference type="Gene3D" id="2.60.40.1080">
    <property type="match status" value="2"/>
</dbReference>
<keyword evidence="2" id="KW-0732">Signal</keyword>
<keyword evidence="5" id="KW-1185">Reference proteome</keyword>
<feature type="region of interest" description="Disordered" evidence="1">
    <location>
        <begin position="125"/>
        <end position="150"/>
    </location>
</feature>
<dbReference type="InterPro" id="IPR013783">
    <property type="entry name" value="Ig-like_fold"/>
</dbReference>
<reference evidence="4 5" key="1">
    <citation type="submission" date="2021-10" db="EMBL/GenBank/DDBJ databases">
        <title>Anaerobic single-cell dispensing facilitates the cultivation of human gut bacteria.</title>
        <authorList>
            <person name="Afrizal A."/>
        </authorList>
    </citation>
    <scope>NUCLEOTIDE SEQUENCE [LARGE SCALE GENOMIC DNA]</scope>
    <source>
        <strain evidence="4 5">CLA-AA-H232</strain>
    </source>
</reference>
<gene>
    <name evidence="4" type="ORF">LKE05_11070</name>
</gene>
<evidence type="ECO:0000256" key="1">
    <source>
        <dbReference type="SAM" id="MobiDB-lite"/>
    </source>
</evidence>
<dbReference type="InterPro" id="IPR049366">
    <property type="entry name" value="RGL11_C"/>
</dbReference>
<dbReference type="PANTHER" id="PTHR43118">
    <property type="entry name" value="RHAMNOGALACTURONAN LYASE (EUROFUNG)"/>
    <property type="match status" value="1"/>
</dbReference>
<dbReference type="InterPro" id="IPR041624">
    <property type="entry name" value="RGI_lyase"/>
</dbReference>
<dbReference type="InterPro" id="IPR008964">
    <property type="entry name" value="Invasin/intimin_cell_adhesion"/>
</dbReference>
<proteinExistence type="predicted"/>
<dbReference type="RefSeq" id="WP_308456907.1">
    <property type="nucleotide sequence ID" value="NZ_JAJEQM010000016.1"/>
</dbReference>
<feature type="chain" id="PRO_5042022482" evidence="2">
    <location>
        <begin position="28"/>
        <end position="1407"/>
    </location>
</feature>
<evidence type="ECO:0000313" key="5">
    <source>
        <dbReference type="Proteomes" id="UP001198242"/>
    </source>
</evidence>
<dbReference type="SUPFAM" id="SSF69318">
    <property type="entry name" value="Integrin alpha N-terminal domain"/>
    <property type="match status" value="1"/>
</dbReference>
<organism evidence="4 5">
    <name type="scientific">Hominilimicola fabiformis</name>
    <dbReference type="NCBI Taxonomy" id="2885356"/>
    <lineage>
        <taxon>Bacteria</taxon>
        <taxon>Bacillati</taxon>
        <taxon>Bacillota</taxon>
        <taxon>Clostridia</taxon>
        <taxon>Eubacteriales</taxon>
        <taxon>Oscillospiraceae</taxon>
        <taxon>Hominilimicola</taxon>
    </lineage>
</organism>
<dbReference type="PANTHER" id="PTHR43118:SF1">
    <property type="entry name" value="RHAMNOGALACTURONAN LYASE (EUROFUNG)"/>
    <property type="match status" value="1"/>
</dbReference>
<feature type="signal peptide" evidence="2">
    <location>
        <begin position="1"/>
        <end position="27"/>
    </location>
</feature>
<evidence type="ECO:0000256" key="2">
    <source>
        <dbReference type="SAM" id="SignalP"/>
    </source>
</evidence>
<comment type="caution">
    <text evidence="4">The sequence shown here is derived from an EMBL/GenBank/DDBJ whole genome shotgun (WGS) entry which is preliminary data.</text>
</comment>
<dbReference type="Proteomes" id="UP001198242">
    <property type="component" value="Unassembled WGS sequence"/>
</dbReference>
<dbReference type="Pfam" id="PF02368">
    <property type="entry name" value="Big_2"/>
    <property type="match status" value="2"/>
</dbReference>
<evidence type="ECO:0000313" key="4">
    <source>
        <dbReference type="EMBL" id="MCC2211327.1"/>
    </source>
</evidence>
<dbReference type="Pfam" id="PF21348">
    <property type="entry name" value="RGL11_C"/>
    <property type="match status" value="1"/>
</dbReference>
<evidence type="ECO:0000259" key="3">
    <source>
        <dbReference type="SMART" id="SM00635"/>
    </source>
</evidence>
<feature type="domain" description="BIG2" evidence="3">
    <location>
        <begin position="725"/>
        <end position="801"/>
    </location>
</feature>
<dbReference type="SMART" id="SM00635">
    <property type="entry name" value="BID_2"/>
    <property type="match status" value="2"/>
</dbReference>
<dbReference type="CDD" id="cd10318">
    <property type="entry name" value="RGL11"/>
    <property type="match status" value="1"/>
</dbReference>
<dbReference type="Gene3D" id="2.60.40.10">
    <property type="entry name" value="Immunoglobulins"/>
    <property type="match status" value="1"/>
</dbReference>
<dbReference type="SUPFAM" id="SSF49373">
    <property type="entry name" value="Invasin/intimin cell-adhesion fragments"/>
    <property type="match status" value="2"/>
</dbReference>
<accession>A0AAE3JAC3</accession>
<dbReference type="InterPro" id="IPR034641">
    <property type="entry name" value="RGL11"/>
</dbReference>
<feature type="compositionally biased region" description="Polar residues" evidence="1">
    <location>
        <begin position="129"/>
        <end position="150"/>
    </location>
</feature>
<feature type="domain" description="BIG2" evidence="3">
    <location>
        <begin position="808"/>
        <end position="885"/>
    </location>
</feature>
<dbReference type="InterPro" id="IPR003343">
    <property type="entry name" value="Big_2"/>
</dbReference>